<dbReference type="Proteomes" id="UP001177003">
    <property type="component" value="Chromosome 5"/>
</dbReference>
<dbReference type="PANTHER" id="PTHR31973:SF189">
    <property type="entry name" value="TRANSPOSASE, MUDR, PLANT, MULE TRANSPOSASE DOMAIN PROTEIN-RELATED"/>
    <property type="match status" value="1"/>
</dbReference>
<evidence type="ECO:0000256" key="1">
    <source>
        <dbReference type="ARBA" id="ARBA00022723"/>
    </source>
</evidence>
<keyword evidence="8" id="KW-1185">Reference proteome</keyword>
<dbReference type="AlphaFoldDB" id="A0AA35Z5F6"/>
<dbReference type="InterPro" id="IPR007527">
    <property type="entry name" value="Znf_SWIM"/>
</dbReference>
<sequence length="649" mass="74365">MHEPLFDWIEMEEPEVEDDTNSNEDEVHVIDKEGCEHEMDDEEFSMKRARASIQSMQKKDMFLNKLCLNDEEEEDSTAEQLPPVYPVHNSKQQWDQMAPMLGMKFTNPSELKHCLTNYAVKHGYDLWYEKNDKNRLLLKCCKGLVTYKWIGKQFFNVLIENPKLSLRKIKAQISNTYNIIFSIGKCRNEKRFALYEIEGNLKEHYSRLWDYGIEIKRATPGSTVSMEVDHMPDGSTMFKRFYVCFRGVRDGWVKVCRRVIGIDGCFLKGICKGELLAVVDRDSNNHMFPIAWAVVTVENKETWKWFLDLLMDDIKRGNGNGLTILSDGHKGLIEAIKERVPHAEHRLCSRYILANFNTRFKGEHFIKPFWKAVKATTKQKHEAAMKEIKELDSRAFNYLMERDPKCYCRAFQIEGVFCDAIENGISESFNADIVDARHKLIIAMLEDIRVYVMQRFWAVYPCGYQQFEVVLCNDRYAVDLIRRTCGCRRWQLTGIPCVHGVAAISSMNLNLEDYVASCYSDPDPASSTPTPILTPRSTPIPTPITTPIPTSALIPTPRSTPIPTPAPIPTPRTTPIPTPTPIPTSKNPHPTPRSTPHQRRRSTSARPFCRAVQVRKRKASERITKQCLRKKVVTKDGSGCSSGNPVDLG</sequence>
<dbReference type="PANTHER" id="PTHR31973">
    <property type="entry name" value="POLYPROTEIN, PUTATIVE-RELATED"/>
    <property type="match status" value="1"/>
</dbReference>
<dbReference type="PROSITE" id="PS50966">
    <property type="entry name" value="ZF_SWIM"/>
    <property type="match status" value="1"/>
</dbReference>
<keyword evidence="1" id="KW-0479">Metal-binding</keyword>
<evidence type="ECO:0000259" key="6">
    <source>
        <dbReference type="PROSITE" id="PS50966"/>
    </source>
</evidence>
<organism evidence="7 8">
    <name type="scientific">Lactuca saligna</name>
    <name type="common">Willowleaf lettuce</name>
    <dbReference type="NCBI Taxonomy" id="75948"/>
    <lineage>
        <taxon>Eukaryota</taxon>
        <taxon>Viridiplantae</taxon>
        <taxon>Streptophyta</taxon>
        <taxon>Embryophyta</taxon>
        <taxon>Tracheophyta</taxon>
        <taxon>Spermatophyta</taxon>
        <taxon>Magnoliopsida</taxon>
        <taxon>eudicotyledons</taxon>
        <taxon>Gunneridae</taxon>
        <taxon>Pentapetalae</taxon>
        <taxon>asterids</taxon>
        <taxon>campanulids</taxon>
        <taxon>Asterales</taxon>
        <taxon>Asteraceae</taxon>
        <taxon>Cichorioideae</taxon>
        <taxon>Cichorieae</taxon>
        <taxon>Lactucinae</taxon>
        <taxon>Lactuca</taxon>
    </lineage>
</organism>
<feature type="compositionally biased region" description="Polar residues" evidence="5">
    <location>
        <begin position="586"/>
        <end position="595"/>
    </location>
</feature>
<dbReference type="GO" id="GO:0008270">
    <property type="term" value="F:zinc ion binding"/>
    <property type="evidence" value="ECO:0007669"/>
    <property type="project" value="UniProtKB-KW"/>
</dbReference>
<feature type="domain" description="SWIM-type" evidence="6">
    <location>
        <begin position="476"/>
        <end position="508"/>
    </location>
</feature>
<evidence type="ECO:0000313" key="7">
    <source>
        <dbReference type="EMBL" id="CAI9286024.1"/>
    </source>
</evidence>
<keyword evidence="2 4" id="KW-0863">Zinc-finger</keyword>
<evidence type="ECO:0000313" key="8">
    <source>
        <dbReference type="Proteomes" id="UP001177003"/>
    </source>
</evidence>
<reference evidence="7" key="1">
    <citation type="submission" date="2023-04" db="EMBL/GenBank/DDBJ databases">
        <authorList>
            <person name="Vijverberg K."/>
            <person name="Xiong W."/>
            <person name="Schranz E."/>
        </authorList>
    </citation>
    <scope>NUCLEOTIDE SEQUENCE</scope>
</reference>
<protein>
    <recommendedName>
        <fullName evidence="6">SWIM-type domain-containing protein</fullName>
    </recommendedName>
</protein>
<evidence type="ECO:0000256" key="4">
    <source>
        <dbReference type="PROSITE-ProRule" id="PRU00325"/>
    </source>
</evidence>
<dbReference type="InterPro" id="IPR006564">
    <property type="entry name" value="Znf_PMZ"/>
</dbReference>
<dbReference type="EMBL" id="OX465081">
    <property type="protein sequence ID" value="CAI9286024.1"/>
    <property type="molecule type" value="Genomic_DNA"/>
</dbReference>
<feature type="compositionally biased region" description="Low complexity" evidence="5">
    <location>
        <begin position="525"/>
        <end position="537"/>
    </location>
</feature>
<evidence type="ECO:0000256" key="2">
    <source>
        <dbReference type="ARBA" id="ARBA00022771"/>
    </source>
</evidence>
<dbReference type="Pfam" id="PF04434">
    <property type="entry name" value="SWIM"/>
    <property type="match status" value="2"/>
</dbReference>
<keyword evidence="3" id="KW-0862">Zinc</keyword>
<dbReference type="Pfam" id="PF10551">
    <property type="entry name" value="MULE"/>
    <property type="match status" value="1"/>
</dbReference>
<dbReference type="Pfam" id="PF03108">
    <property type="entry name" value="DBD_Tnp_Mut"/>
    <property type="match status" value="1"/>
</dbReference>
<feature type="region of interest" description="Disordered" evidence="5">
    <location>
        <begin position="525"/>
        <end position="621"/>
    </location>
</feature>
<feature type="compositionally biased region" description="Low complexity" evidence="5">
    <location>
        <begin position="547"/>
        <end position="557"/>
    </location>
</feature>
<dbReference type="InterPro" id="IPR018289">
    <property type="entry name" value="MULE_transposase_dom"/>
</dbReference>
<evidence type="ECO:0000256" key="5">
    <source>
        <dbReference type="SAM" id="MobiDB-lite"/>
    </source>
</evidence>
<accession>A0AA35Z5F6</accession>
<gene>
    <name evidence="7" type="ORF">LSALG_LOCUS25464</name>
</gene>
<name>A0AA35Z5F6_LACSI</name>
<dbReference type="InterPro" id="IPR004332">
    <property type="entry name" value="Transposase_MuDR"/>
</dbReference>
<feature type="compositionally biased region" description="Pro residues" evidence="5">
    <location>
        <begin position="558"/>
        <end position="582"/>
    </location>
</feature>
<evidence type="ECO:0000256" key="3">
    <source>
        <dbReference type="ARBA" id="ARBA00022833"/>
    </source>
</evidence>
<proteinExistence type="predicted"/>
<dbReference type="SMART" id="SM00575">
    <property type="entry name" value="ZnF_PMZ"/>
    <property type="match status" value="1"/>
</dbReference>